<dbReference type="InterPro" id="IPR003673">
    <property type="entry name" value="CoA-Trfase_fam_III"/>
</dbReference>
<dbReference type="InterPro" id="IPR044855">
    <property type="entry name" value="CoA-Trfase_III_dom3_sf"/>
</dbReference>
<evidence type="ECO:0008006" key="4">
    <source>
        <dbReference type="Google" id="ProtNLM"/>
    </source>
</evidence>
<evidence type="ECO:0000313" key="2">
    <source>
        <dbReference type="EMBL" id="CAF9930689.1"/>
    </source>
</evidence>
<dbReference type="GO" id="GO:0003824">
    <property type="term" value="F:catalytic activity"/>
    <property type="evidence" value="ECO:0007669"/>
    <property type="project" value="InterPro"/>
</dbReference>
<organism evidence="2 3">
    <name type="scientific">Imshaugia aleurites</name>
    <dbReference type="NCBI Taxonomy" id="172621"/>
    <lineage>
        <taxon>Eukaryota</taxon>
        <taxon>Fungi</taxon>
        <taxon>Dikarya</taxon>
        <taxon>Ascomycota</taxon>
        <taxon>Pezizomycotina</taxon>
        <taxon>Lecanoromycetes</taxon>
        <taxon>OSLEUM clade</taxon>
        <taxon>Lecanoromycetidae</taxon>
        <taxon>Lecanorales</taxon>
        <taxon>Lecanorineae</taxon>
        <taxon>Parmeliaceae</taxon>
        <taxon>Imshaugia</taxon>
    </lineage>
</organism>
<dbReference type="Pfam" id="PF02515">
    <property type="entry name" value="CoA_transf_3"/>
    <property type="match status" value="1"/>
</dbReference>
<comment type="caution">
    <text evidence="2">The sequence shown here is derived from an EMBL/GenBank/DDBJ whole genome shotgun (WGS) entry which is preliminary data.</text>
</comment>
<dbReference type="AlphaFoldDB" id="A0A8H3FWU4"/>
<dbReference type="Gene3D" id="3.40.50.10540">
    <property type="entry name" value="Crotonobetainyl-coa:carnitine coa-transferase, domain 1"/>
    <property type="match status" value="1"/>
</dbReference>
<dbReference type="Gene3D" id="3.30.1540.10">
    <property type="entry name" value="formyl-coa transferase, domain 3"/>
    <property type="match status" value="1"/>
</dbReference>
<gene>
    <name evidence="2" type="ORF">IMSHALPRED_008253</name>
</gene>
<accession>A0A8H3FWU4</accession>
<reference evidence="2" key="1">
    <citation type="submission" date="2021-03" db="EMBL/GenBank/DDBJ databases">
        <authorList>
            <person name="Tagirdzhanova G."/>
        </authorList>
    </citation>
    <scope>NUCLEOTIDE SEQUENCE</scope>
</reference>
<dbReference type="PANTHER" id="PTHR48228">
    <property type="entry name" value="SUCCINYL-COA--D-CITRAMALATE COA-TRANSFERASE"/>
    <property type="match status" value="1"/>
</dbReference>
<proteinExistence type="inferred from homology"/>
<dbReference type="OrthoDB" id="16747at2759"/>
<dbReference type="InterPro" id="IPR050509">
    <property type="entry name" value="CoA-transferase_III"/>
</dbReference>
<dbReference type="Proteomes" id="UP000664534">
    <property type="component" value="Unassembled WGS sequence"/>
</dbReference>
<evidence type="ECO:0000313" key="3">
    <source>
        <dbReference type="Proteomes" id="UP000664534"/>
    </source>
</evidence>
<comment type="similarity">
    <text evidence="1">Belongs to the CoA-transferase III family.</text>
</comment>
<dbReference type="PANTHER" id="PTHR48228:SF5">
    <property type="entry name" value="ALPHA-METHYLACYL-COA RACEMASE"/>
    <property type="match status" value="1"/>
</dbReference>
<protein>
    <recommendedName>
        <fullName evidence="4">Alpha-methylacyl-CoA racemase</fullName>
    </recommendedName>
</protein>
<evidence type="ECO:0000256" key="1">
    <source>
        <dbReference type="ARBA" id="ARBA00008383"/>
    </source>
</evidence>
<name>A0A8H3FWU4_9LECA</name>
<keyword evidence="3" id="KW-1185">Reference proteome</keyword>
<dbReference type="EMBL" id="CAJPDT010000058">
    <property type="protein sequence ID" value="CAF9930689.1"/>
    <property type="molecule type" value="Genomic_DNA"/>
</dbReference>
<sequence>MATTPPPLKGVRVIELAGLAPGPFACLLLADYGASVLRVDRAHPQAHTSNPPPPTHDSLSRRKSSIALNLKSRNGLALLKSLLKHADVLIDPFRPGVLESIGLDPADLLAANPRLIIARLTGFRRDGPYAPMAGHDINYLAVSGLLSQFGPSNAPPFFPANVVADFAGGGLMCAFGIMTALFDRMRTGKGQVVEANMVDGSAYLGTFSRFLRKTPLGDRPRGENVLDGGCPWYAVYECKGGDYMAVGALEESFFGELLNGLGIDQSLLTTRDDRTTWPALRETFRKRFSEKTRPEWERIFAGKDACCTPVLSQDELEEQGYEQRPAVGLVGSPGLAVPDSEAWSSQNLAPGVGGERVLESWTGWRRGREYKVEGGGLVKVEASKL</sequence>
<dbReference type="SUPFAM" id="SSF89796">
    <property type="entry name" value="CoA-transferase family III (CaiB/BaiF)"/>
    <property type="match status" value="1"/>
</dbReference>
<dbReference type="InterPro" id="IPR023606">
    <property type="entry name" value="CoA-Trfase_III_dom_1_sf"/>
</dbReference>